<evidence type="ECO:0000313" key="2">
    <source>
        <dbReference type="EMBL" id="GMI34782.1"/>
    </source>
</evidence>
<gene>
    <name evidence="2" type="ORF">TeGR_g7468</name>
</gene>
<keyword evidence="1" id="KW-0472">Membrane</keyword>
<accession>A0ABQ6MW91</accession>
<feature type="transmembrane region" description="Helical" evidence="1">
    <location>
        <begin position="16"/>
        <end position="39"/>
    </location>
</feature>
<dbReference type="Gene3D" id="3.30.450.20">
    <property type="entry name" value="PAS domain"/>
    <property type="match status" value="1"/>
</dbReference>
<name>A0ABQ6MW91_9STRA</name>
<sequence length="394" mass="43184">MVNFCLNKEHSIKRQLLVAFGSSVVAFFGIAFAVCLVGISSAGSETKSSARHSLSDQATRSLGLSSRYVAESLSKKFDNLYGLNAIVEQIVLDRFAGYPDSANYGADQEVPFVDSVTGLNKYPLASADGDLPLDWDVTGSVTYDTYQQDVGSRWSWYPAQVNDGTVPPYTSIGCAWANEATNPRSSGKKILSNEDYAVQNGAGCRAAGTSVIRRDYNVLERGWCRLQAEEPDQFHTDGPYLDAFSDNFWIMTFGKGVYDRVTNEFIGCTGSDVSIEQVVAIINEVKIGETSQAALIKWDGTVVASAEWDYETSATTMTVEQLISLGVNEALYEDIKNVVDFDSDHNYDAATLLTKYQTTHFESSNNEKFVSAFPVPLPPPNYDPKAAGAYYKPE</sequence>
<comment type="caution">
    <text evidence="2">The sequence shown here is derived from an EMBL/GenBank/DDBJ whole genome shotgun (WGS) entry which is preliminary data.</text>
</comment>
<reference evidence="2 3" key="1">
    <citation type="journal article" date="2023" name="Commun. Biol.">
        <title>Genome analysis of Parmales, the sister group of diatoms, reveals the evolutionary specialization of diatoms from phago-mixotrophs to photoautotrophs.</title>
        <authorList>
            <person name="Ban H."/>
            <person name="Sato S."/>
            <person name="Yoshikawa S."/>
            <person name="Yamada K."/>
            <person name="Nakamura Y."/>
            <person name="Ichinomiya M."/>
            <person name="Sato N."/>
            <person name="Blanc-Mathieu R."/>
            <person name="Endo H."/>
            <person name="Kuwata A."/>
            <person name="Ogata H."/>
        </authorList>
    </citation>
    <scope>NUCLEOTIDE SEQUENCE [LARGE SCALE GENOMIC DNA]</scope>
</reference>
<dbReference type="EMBL" id="BRYB01001840">
    <property type="protein sequence ID" value="GMI34782.1"/>
    <property type="molecule type" value="Genomic_DNA"/>
</dbReference>
<evidence type="ECO:0000256" key="1">
    <source>
        <dbReference type="SAM" id="Phobius"/>
    </source>
</evidence>
<evidence type="ECO:0000313" key="3">
    <source>
        <dbReference type="Proteomes" id="UP001165060"/>
    </source>
</evidence>
<dbReference type="Proteomes" id="UP001165060">
    <property type="component" value="Unassembled WGS sequence"/>
</dbReference>
<proteinExistence type="predicted"/>
<keyword evidence="1" id="KW-0812">Transmembrane</keyword>
<keyword evidence="3" id="KW-1185">Reference proteome</keyword>
<keyword evidence="1" id="KW-1133">Transmembrane helix</keyword>
<organism evidence="2 3">
    <name type="scientific">Tetraparma gracilis</name>
    <dbReference type="NCBI Taxonomy" id="2962635"/>
    <lineage>
        <taxon>Eukaryota</taxon>
        <taxon>Sar</taxon>
        <taxon>Stramenopiles</taxon>
        <taxon>Ochrophyta</taxon>
        <taxon>Bolidophyceae</taxon>
        <taxon>Parmales</taxon>
        <taxon>Triparmaceae</taxon>
        <taxon>Tetraparma</taxon>
    </lineage>
</organism>
<protein>
    <submittedName>
        <fullName evidence="2">Uncharacterized protein</fullName>
    </submittedName>
</protein>